<proteinExistence type="predicted"/>
<keyword evidence="2" id="KW-1185">Reference proteome</keyword>
<gene>
    <name evidence="1" type="ORF">GUJ93_ZPchr0010g8484</name>
</gene>
<reference evidence="1" key="2">
    <citation type="submission" date="2021-02" db="EMBL/GenBank/DDBJ databases">
        <authorList>
            <person name="Kimball J.A."/>
            <person name="Haas M.W."/>
            <person name="Macchietto M."/>
            <person name="Kono T."/>
            <person name="Duquette J."/>
            <person name="Shao M."/>
        </authorList>
    </citation>
    <scope>NUCLEOTIDE SEQUENCE</scope>
    <source>
        <tissue evidence="1">Fresh leaf tissue</tissue>
    </source>
</reference>
<sequence>MASSIHLQIACAQQYSDLQILQLYSVHILSYKNRGEADPLQSHYCCHDTTTTMTFWLIVLQERMCIVLFTLGHSYQPHDKHISSA</sequence>
<evidence type="ECO:0000313" key="1">
    <source>
        <dbReference type="EMBL" id="KAG8087331.1"/>
    </source>
</evidence>
<organism evidence="1 2">
    <name type="scientific">Zizania palustris</name>
    <name type="common">Northern wild rice</name>
    <dbReference type="NCBI Taxonomy" id="103762"/>
    <lineage>
        <taxon>Eukaryota</taxon>
        <taxon>Viridiplantae</taxon>
        <taxon>Streptophyta</taxon>
        <taxon>Embryophyta</taxon>
        <taxon>Tracheophyta</taxon>
        <taxon>Spermatophyta</taxon>
        <taxon>Magnoliopsida</taxon>
        <taxon>Liliopsida</taxon>
        <taxon>Poales</taxon>
        <taxon>Poaceae</taxon>
        <taxon>BOP clade</taxon>
        <taxon>Oryzoideae</taxon>
        <taxon>Oryzeae</taxon>
        <taxon>Zizaniinae</taxon>
        <taxon>Zizania</taxon>
    </lineage>
</organism>
<comment type="caution">
    <text evidence="1">The sequence shown here is derived from an EMBL/GenBank/DDBJ whole genome shotgun (WGS) entry which is preliminary data.</text>
</comment>
<accession>A0A8J5WBY6</accession>
<evidence type="ECO:0000313" key="2">
    <source>
        <dbReference type="Proteomes" id="UP000729402"/>
    </source>
</evidence>
<reference evidence="1" key="1">
    <citation type="journal article" date="2021" name="bioRxiv">
        <title>Whole Genome Assembly and Annotation of Northern Wild Rice, Zizania palustris L., Supports a Whole Genome Duplication in the Zizania Genus.</title>
        <authorList>
            <person name="Haas M."/>
            <person name="Kono T."/>
            <person name="Macchietto M."/>
            <person name="Millas R."/>
            <person name="McGilp L."/>
            <person name="Shao M."/>
            <person name="Duquette J."/>
            <person name="Hirsch C.N."/>
            <person name="Kimball J."/>
        </authorList>
    </citation>
    <scope>NUCLEOTIDE SEQUENCE</scope>
    <source>
        <tissue evidence="1">Fresh leaf tissue</tissue>
    </source>
</reference>
<protein>
    <submittedName>
        <fullName evidence="1">Uncharacterized protein</fullName>
    </submittedName>
</protein>
<dbReference type="Proteomes" id="UP000729402">
    <property type="component" value="Unassembled WGS sequence"/>
</dbReference>
<dbReference type="AlphaFoldDB" id="A0A8J5WBY6"/>
<name>A0A8J5WBY6_ZIZPA</name>
<dbReference type="EMBL" id="JAAALK010000082">
    <property type="protein sequence ID" value="KAG8087331.1"/>
    <property type="molecule type" value="Genomic_DNA"/>
</dbReference>